<dbReference type="OrthoDB" id="2943819at2"/>
<evidence type="ECO:0000313" key="2">
    <source>
        <dbReference type="EMBL" id="QDH79228.1"/>
    </source>
</evidence>
<keyword evidence="1" id="KW-0472">Membrane</keyword>
<feature type="transmembrane region" description="Helical" evidence="1">
    <location>
        <begin position="54"/>
        <end position="80"/>
    </location>
</feature>
<organism evidence="2 3">
    <name type="scientific">Echinicola soli</name>
    <dbReference type="NCBI Taxonomy" id="2591634"/>
    <lineage>
        <taxon>Bacteria</taxon>
        <taxon>Pseudomonadati</taxon>
        <taxon>Bacteroidota</taxon>
        <taxon>Cytophagia</taxon>
        <taxon>Cytophagales</taxon>
        <taxon>Cyclobacteriaceae</taxon>
        <taxon>Echinicola</taxon>
    </lineage>
</organism>
<sequence>MDYQLPPQAAKNTPMSVGDWIITLLISVLPVIGFIMLIVWTVDKTTPTTKANYAKAALILHAITVVLTFLFVGIIGFSFLSFENFDSLN</sequence>
<keyword evidence="1" id="KW-1133">Transmembrane helix</keyword>
<keyword evidence="1" id="KW-0812">Transmembrane</keyword>
<keyword evidence="3" id="KW-1185">Reference proteome</keyword>
<dbReference type="KEGG" id="echi:FKX85_09365"/>
<feature type="transmembrane region" description="Helical" evidence="1">
    <location>
        <begin position="20"/>
        <end position="42"/>
    </location>
</feature>
<accession>A0A514CHD8</accession>
<evidence type="ECO:0000313" key="3">
    <source>
        <dbReference type="Proteomes" id="UP000316614"/>
    </source>
</evidence>
<reference evidence="2 3" key="1">
    <citation type="submission" date="2019-06" db="EMBL/GenBank/DDBJ databases">
        <title>Echinicola alkalisoli sp. nov. isolated from saline soil.</title>
        <authorList>
            <person name="Sun J.-Q."/>
            <person name="Xu L."/>
        </authorList>
    </citation>
    <scope>NUCLEOTIDE SEQUENCE [LARGE SCALE GENOMIC DNA]</scope>
    <source>
        <strain evidence="2 3">LN3S3</strain>
    </source>
</reference>
<dbReference type="EMBL" id="CP041253">
    <property type="protein sequence ID" value="QDH79228.1"/>
    <property type="molecule type" value="Genomic_DNA"/>
</dbReference>
<protein>
    <recommendedName>
        <fullName evidence="4">DUF4870 domain-containing protein</fullName>
    </recommendedName>
</protein>
<dbReference type="RefSeq" id="WP_141614475.1">
    <property type="nucleotide sequence ID" value="NZ_CP041253.1"/>
</dbReference>
<dbReference type="Proteomes" id="UP000316614">
    <property type="component" value="Chromosome"/>
</dbReference>
<dbReference type="AlphaFoldDB" id="A0A514CHD8"/>
<name>A0A514CHD8_9BACT</name>
<proteinExistence type="predicted"/>
<evidence type="ECO:0000256" key="1">
    <source>
        <dbReference type="SAM" id="Phobius"/>
    </source>
</evidence>
<evidence type="ECO:0008006" key="4">
    <source>
        <dbReference type="Google" id="ProtNLM"/>
    </source>
</evidence>
<gene>
    <name evidence="2" type="ORF">FKX85_09365</name>
</gene>